<reference evidence="1 2" key="1">
    <citation type="submission" date="2024-04" db="EMBL/GenBank/DDBJ databases">
        <title>Phyllosticta paracitricarpa is synonymous to the EU quarantine fungus P. citricarpa based on phylogenomic analyses.</title>
        <authorList>
            <consortium name="Lawrence Berkeley National Laboratory"/>
            <person name="Van ingen-buijs V.A."/>
            <person name="Van westerhoven A.C."/>
            <person name="Haridas S."/>
            <person name="Skiadas P."/>
            <person name="Martin F."/>
            <person name="Groenewald J.Z."/>
            <person name="Crous P.W."/>
            <person name="Seidl M.F."/>
        </authorList>
    </citation>
    <scope>NUCLEOTIDE SEQUENCE [LARGE SCALE GENOMIC DNA]</scope>
    <source>
        <strain evidence="1 2">CBS 141358</strain>
    </source>
</reference>
<comment type="caution">
    <text evidence="1">The sequence shown here is derived from an EMBL/GenBank/DDBJ whole genome shotgun (WGS) entry which is preliminary data.</text>
</comment>
<sequence>MQRKRDTARRHGRPMLTAALWREESRVGRIDMRVGLGGTAYRLALNSIVLVVISMAKNEYCKLLRLNHARPIPVQVPIGLACFQLAIRLDESIAEAQQFLCFELLELSACRARVASGLRLQVVQLDLETVGSAKRRQPSVRRDCGFHHVALRLSSQLRLPSLTPTTESVLKAS</sequence>
<dbReference type="EMBL" id="JBBPBF010000044">
    <property type="protein sequence ID" value="KAK7606640.1"/>
    <property type="molecule type" value="Genomic_DNA"/>
</dbReference>
<name>A0ABR1MWX5_9PEZI</name>
<dbReference type="Proteomes" id="UP001367316">
    <property type="component" value="Unassembled WGS sequence"/>
</dbReference>
<protein>
    <submittedName>
        <fullName evidence="1">Uncharacterized protein</fullName>
    </submittedName>
</protein>
<proteinExistence type="predicted"/>
<keyword evidence="2" id="KW-1185">Reference proteome</keyword>
<gene>
    <name evidence="1" type="ORF">JOL62DRAFT_560006</name>
</gene>
<evidence type="ECO:0000313" key="2">
    <source>
        <dbReference type="Proteomes" id="UP001367316"/>
    </source>
</evidence>
<organism evidence="1 2">
    <name type="scientific">Phyllosticta paracitricarpa</name>
    <dbReference type="NCBI Taxonomy" id="2016321"/>
    <lineage>
        <taxon>Eukaryota</taxon>
        <taxon>Fungi</taxon>
        <taxon>Dikarya</taxon>
        <taxon>Ascomycota</taxon>
        <taxon>Pezizomycotina</taxon>
        <taxon>Dothideomycetes</taxon>
        <taxon>Dothideomycetes incertae sedis</taxon>
        <taxon>Botryosphaeriales</taxon>
        <taxon>Phyllostictaceae</taxon>
        <taxon>Phyllosticta</taxon>
    </lineage>
</organism>
<accession>A0ABR1MWX5</accession>
<evidence type="ECO:0000313" key="1">
    <source>
        <dbReference type="EMBL" id="KAK7606640.1"/>
    </source>
</evidence>